<feature type="signal peptide" evidence="1">
    <location>
        <begin position="1"/>
        <end position="19"/>
    </location>
</feature>
<feature type="chain" id="PRO_5020713003" evidence="1">
    <location>
        <begin position="20"/>
        <end position="57"/>
    </location>
</feature>
<reference evidence="2" key="1">
    <citation type="submission" date="2019-03" db="EMBL/GenBank/DDBJ databases">
        <title>WGS assembly of Setaria viridis.</title>
        <authorList>
            <person name="Huang P."/>
            <person name="Jenkins J."/>
            <person name="Grimwood J."/>
            <person name="Barry K."/>
            <person name="Healey A."/>
            <person name="Mamidi S."/>
            <person name="Sreedasyam A."/>
            <person name="Shu S."/>
            <person name="Feldman M."/>
            <person name="Wu J."/>
            <person name="Yu Y."/>
            <person name="Chen C."/>
            <person name="Johnson J."/>
            <person name="Rokhsar D."/>
            <person name="Baxter I."/>
            <person name="Schmutz J."/>
            <person name="Brutnell T."/>
            <person name="Kellogg E."/>
        </authorList>
    </citation>
    <scope>NUCLEOTIDE SEQUENCE [LARGE SCALE GENOMIC DNA]</scope>
</reference>
<name>A0A4U6T2B6_SETVI</name>
<dbReference type="Gramene" id="TKV94713">
    <property type="protein sequence ID" value="TKV94713"/>
    <property type="gene ID" value="SEVIR_9G313650v2"/>
</dbReference>
<dbReference type="EMBL" id="CM016560">
    <property type="protein sequence ID" value="TKV94713.1"/>
    <property type="molecule type" value="Genomic_DNA"/>
</dbReference>
<keyword evidence="1" id="KW-0732">Signal</keyword>
<accession>A0A4U6T2B6</accession>
<dbReference type="Proteomes" id="UP000298652">
    <property type="component" value="Chromosome 9"/>
</dbReference>
<organism evidence="2 3">
    <name type="scientific">Setaria viridis</name>
    <name type="common">Green bristlegrass</name>
    <name type="synonym">Setaria italica subsp. viridis</name>
    <dbReference type="NCBI Taxonomy" id="4556"/>
    <lineage>
        <taxon>Eukaryota</taxon>
        <taxon>Viridiplantae</taxon>
        <taxon>Streptophyta</taxon>
        <taxon>Embryophyta</taxon>
        <taxon>Tracheophyta</taxon>
        <taxon>Spermatophyta</taxon>
        <taxon>Magnoliopsida</taxon>
        <taxon>Liliopsida</taxon>
        <taxon>Poales</taxon>
        <taxon>Poaceae</taxon>
        <taxon>PACMAD clade</taxon>
        <taxon>Panicoideae</taxon>
        <taxon>Panicodae</taxon>
        <taxon>Paniceae</taxon>
        <taxon>Cenchrinae</taxon>
        <taxon>Setaria</taxon>
    </lineage>
</organism>
<proteinExistence type="predicted"/>
<evidence type="ECO:0000256" key="1">
    <source>
        <dbReference type="SAM" id="SignalP"/>
    </source>
</evidence>
<keyword evidence="3" id="KW-1185">Reference proteome</keyword>
<gene>
    <name evidence="2" type="ORF">SEVIR_9G313650v2</name>
</gene>
<evidence type="ECO:0000313" key="3">
    <source>
        <dbReference type="Proteomes" id="UP000298652"/>
    </source>
</evidence>
<protein>
    <submittedName>
        <fullName evidence="2">Uncharacterized protein</fullName>
    </submittedName>
</protein>
<sequence>MKRNLFILVQALYTLLAYSSLPIIGEVPIRLCNIMIEDTYSLYSLSWKLSMPNNCLD</sequence>
<evidence type="ECO:0000313" key="2">
    <source>
        <dbReference type="EMBL" id="TKV94713.1"/>
    </source>
</evidence>
<dbReference type="AlphaFoldDB" id="A0A4U6T2B6"/>